<protein>
    <submittedName>
        <fullName evidence="1">Uncharacterized protein</fullName>
    </submittedName>
</protein>
<sequence length="109" mass="12137">MSSSEYLCVPQRRSSLPDETNAALLQEELKLVKLRELEILQSFSEMQGTVADLNQLWQIRQLCSQPSRYQSPGHAGFQSLCLASPASGEGEYLSSDDDLLPSPLLFIHP</sequence>
<dbReference type="Proteomes" id="UP001046870">
    <property type="component" value="Chromosome 19"/>
</dbReference>
<evidence type="ECO:0000313" key="1">
    <source>
        <dbReference type="EMBL" id="KAG7459327.1"/>
    </source>
</evidence>
<organism evidence="1 2">
    <name type="scientific">Megalops atlanticus</name>
    <name type="common">Tarpon</name>
    <name type="synonym">Clupea gigantea</name>
    <dbReference type="NCBI Taxonomy" id="7932"/>
    <lineage>
        <taxon>Eukaryota</taxon>
        <taxon>Metazoa</taxon>
        <taxon>Chordata</taxon>
        <taxon>Craniata</taxon>
        <taxon>Vertebrata</taxon>
        <taxon>Euteleostomi</taxon>
        <taxon>Actinopterygii</taxon>
        <taxon>Neopterygii</taxon>
        <taxon>Teleostei</taxon>
        <taxon>Elopiformes</taxon>
        <taxon>Megalopidae</taxon>
        <taxon>Megalops</taxon>
    </lineage>
</organism>
<comment type="caution">
    <text evidence="1">The sequence shown here is derived from an EMBL/GenBank/DDBJ whole genome shotgun (WGS) entry which is preliminary data.</text>
</comment>
<accession>A0A9D3PFH9</accession>
<dbReference type="EMBL" id="JAFDVH010000019">
    <property type="protein sequence ID" value="KAG7459327.1"/>
    <property type="molecule type" value="Genomic_DNA"/>
</dbReference>
<dbReference type="AlphaFoldDB" id="A0A9D3PFH9"/>
<reference evidence="1" key="1">
    <citation type="submission" date="2021-01" db="EMBL/GenBank/DDBJ databases">
        <authorList>
            <person name="Zahm M."/>
            <person name="Roques C."/>
            <person name="Cabau C."/>
            <person name="Klopp C."/>
            <person name="Donnadieu C."/>
            <person name="Jouanno E."/>
            <person name="Lampietro C."/>
            <person name="Louis A."/>
            <person name="Herpin A."/>
            <person name="Echchiki A."/>
            <person name="Berthelot C."/>
            <person name="Parey E."/>
            <person name="Roest-Crollius H."/>
            <person name="Braasch I."/>
            <person name="Postlethwait J."/>
            <person name="Bobe J."/>
            <person name="Montfort J."/>
            <person name="Bouchez O."/>
            <person name="Begum T."/>
            <person name="Mejri S."/>
            <person name="Adams A."/>
            <person name="Chen W.-J."/>
            <person name="Guiguen Y."/>
        </authorList>
    </citation>
    <scope>NUCLEOTIDE SEQUENCE</scope>
    <source>
        <strain evidence="1">YG-15Mar2019-1</strain>
        <tissue evidence="1">Brain</tissue>
    </source>
</reference>
<keyword evidence="2" id="KW-1185">Reference proteome</keyword>
<evidence type="ECO:0000313" key="2">
    <source>
        <dbReference type="Proteomes" id="UP001046870"/>
    </source>
</evidence>
<gene>
    <name evidence="1" type="ORF">MATL_G00209350</name>
</gene>
<proteinExistence type="predicted"/>
<name>A0A9D3PFH9_MEGAT</name>